<dbReference type="Pfam" id="PF01261">
    <property type="entry name" value="AP_endonuc_2"/>
    <property type="match status" value="1"/>
</dbReference>
<evidence type="ECO:0000313" key="3">
    <source>
        <dbReference type="Proteomes" id="UP001501175"/>
    </source>
</evidence>
<dbReference type="Gene3D" id="3.20.20.150">
    <property type="entry name" value="Divalent-metal-dependent TIM barrel enzymes"/>
    <property type="match status" value="1"/>
</dbReference>
<evidence type="ECO:0000313" key="2">
    <source>
        <dbReference type="EMBL" id="GAA4453908.1"/>
    </source>
</evidence>
<gene>
    <name evidence="2" type="ORF">GCM10023189_19670</name>
</gene>
<keyword evidence="3" id="KW-1185">Reference proteome</keyword>
<dbReference type="SUPFAM" id="SSF51658">
    <property type="entry name" value="Xylose isomerase-like"/>
    <property type="match status" value="1"/>
</dbReference>
<dbReference type="InterPro" id="IPR036237">
    <property type="entry name" value="Xyl_isomerase-like_sf"/>
</dbReference>
<dbReference type="InterPro" id="IPR013022">
    <property type="entry name" value="Xyl_isomerase-like_TIM-brl"/>
</dbReference>
<dbReference type="PROSITE" id="PS51318">
    <property type="entry name" value="TAT"/>
    <property type="match status" value="1"/>
</dbReference>
<protein>
    <recommendedName>
        <fullName evidence="1">Xylose isomerase-like TIM barrel domain-containing protein</fullName>
    </recommendedName>
</protein>
<evidence type="ECO:0000259" key="1">
    <source>
        <dbReference type="Pfam" id="PF01261"/>
    </source>
</evidence>
<comment type="caution">
    <text evidence="2">The sequence shown here is derived from an EMBL/GenBank/DDBJ whole genome shotgun (WGS) entry which is preliminary data.</text>
</comment>
<dbReference type="PANTHER" id="PTHR12110:SF41">
    <property type="entry name" value="INOSOSE DEHYDRATASE"/>
    <property type="match status" value="1"/>
</dbReference>
<dbReference type="PANTHER" id="PTHR12110">
    <property type="entry name" value="HYDROXYPYRUVATE ISOMERASE"/>
    <property type="match status" value="1"/>
</dbReference>
<sequence length="313" mass="34760">MPATRRNFLQSLAGIAGATYLADSPVLANLPAADQLYIACNAYTWHTFYQRAGKDWYANLDASLADFASSGIQGYEPSVNTAADFKALAPLLKKYNLEMRSIYVNSTLHTAEDADKTIQNVTAIADAARPLGVKIVVTNPNPLRWGTNPADKSDEDLNIQAQNLNRLGAELRKRGMVLAYHTHDMEMRNAAREFHHMLLATDPQNVSLCLDVHWIFRGSGNSQVALFDIVKQYGKRITELHLRQSKGGIWTETFGEGDIDYARLVKALQATGIRPMLVLEQCLEKQSPNTMDARTAHRQDLAYAKTLFSTFAG</sequence>
<dbReference type="InterPro" id="IPR050312">
    <property type="entry name" value="IolE/XylAMocC-like"/>
</dbReference>
<dbReference type="RefSeq" id="WP_345243007.1">
    <property type="nucleotide sequence ID" value="NZ_BAABHD010000023.1"/>
</dbReference>
<organism evidence="2 3">
    <name type="scientific">Nibrella saemangeumensis</name>
    <dbReference type="NCBI Taxonomy" id="1084526"/>
    <lineage>
        <taxon>Bacteria</taxon>
        <taxon>Pseudomonadati</taxon>
        <taxon>Bacteroidota</taxon>
        <taxon>Cytophagia</taxon>
        <taxon>Cytophagales</taxon>
        <taxon>Spirosomataceae</taxon>
        <taxon>Nibrella</taxon>
    </lineage>
</organism>
<name>A0ABP8MRN1_9BACT</name>
<accession>A0ABP8MRN1</accession>
<feature type="domain" description="Xylose isomerase-like TIM barrel" evidence="1">
    <location>
        <begin position="68"/>
        <end position="301"/>
    </location>
</feature>
<dbReference type="InterPro" id="IPR006311">
    <property type="entry name" value="TAT_signal"/>
</dbReference>
<dbReference type="Proteomes" id="UP001501175">
    <property type="component" value="Unassembled WGS sequence"/>
</dbReference>
<reference evidence="3" key="1">
    <citation type="journal article" date="2019" name="Int. J. Syst. Evol. Microbiol.">
        <title>The Global Catalogue of Microorganisms (GCM) 10K type strain sequencing project: providing services to taxonomists for standard genome sequencing and annotation.</title>
        <authorList>
            <consortium name="The Broad Institute Genomics Platform"/>
            <consortium name="The Broad Institute Genome Sequencing Center for Infectious Disease"/>
            <person name="Wu L."/>
            <person name="Ma J."/>
        </authorList>
    </citation>
    <scope>NUCLEOTIDE SEQUENCE [LARGE SCALE GENOMIC DNA]</scope>
    <source>
        <strain evidence="3">JCM 17927</strain>
    </source>
</reference>
<proteinExistence type="predicted"/>
<dbReference type="EMBL" id="BAABHD010000023">
    <property type="protein sequence ID" value="GAA4453908.1"/>
    <property type="molecule type" value="Genomic_DNA"/>
</dbReference>